<feature type="region of interest" description="Disordered" evidence="8">
    <location>
        <begin position="76"/>
        <end position="191"/>
    </location>
</feature>
<dbReference type="InterPro" id="IPR036388">
    <property type="entry name" value="WH-like_DNA-bd_sf"/>
</dbReference>
<evidence type="ECO:0000256" key="4">
    <source>
        <dbReference type="ARBA" id="ARBA00023125"/>
    </source>
</evidence>
<dbReference type="GO" id="GO:0000786">
    <property type="term" value="C:nucleosome"/>
    <property type="evidence" value="ECO:0007669"/>
    <property type="project" value="InterPro"/>
</dbReference>
<dbReference type="PANTHER" id="PTHR11467">
    <property type="entry name" value="HISTONE H1"/>
    <property type="match status" value="1"/>
</dbReference>
<evidence type="ECO:0000256" key="3">
    <source>
        <dbReference type="ARBA" id="ARBA00022990"/>
    </source>
</evidence>
<keyword evidence="5" id="KW-0539">Nucleus</keyword>
<dbReference type="AlphaFoldDB" id="A0AAD6LHA9"/>
<feature type="region of interest" description="Disordered" evidence="8">
    <location>
        <begin position="244"/>
        <end position="272"/>
    </location>
</feature>
<keyword evidence="3" id="KW-0007">Acetylation</keyword>
<dbReference type="PRINTS" id="PR00930">
    <property type="entry name" value="HIGHMOBLTYIY"/>
</dbReference>
<dbReference type="GO" id="GO:0005730">
    <property type="term" value="C:nucleolus"/>
    <property type="evidence" value="ECO:0007669"/>
    <property type="project" value="UniProtKB-SubCell"/>
</dbReference>
<evidence type="ECO:0000256" key="5">
    <source>
        <dbReference type="ARBA" id="ARBA00023242"/>
    </source>
</evidence>
<evidence type="ECO:0000313" key="11">
    <source>
        <dbReference type="Proteomes" id="UP001164929"/>
    </source>
</evidence>
<dbReference type="FunFam" id="1.10.10.10:FF:000537">
    <property type="entry name" value="HMG-Y-related protein A"/>
    <property type="match status" value="1"/>
</dbReference>
<dbReference type="InterPro" id="IPR000116">
    <property type="entry name" value="HMGA"/>
</dbReference>
<feature type="compositionally biased region" description="Basic residues" evidence="8">
    <location>
        <begin position="250"/>
        <end position="263"/>
    </location>
</feature>
<evidence type="ECO:0000256" key="6">
    <source>
        <dbReference type="ARBA" id="ARBA00068571"/>
    </source>
</evidence>
<dbReference type="PANTHER" id="PTHR11467:SF162">
    <property type="entry name" value="HMG-Y-RELATED PROTEIN A"/>
    <property type="match status" value="1"/>
</dbReference>
<comment type="subcellular location">
    <subcellularLocation>
        <location evidence="1">Nucleus</location>
        <location evidence="1">Nucleolus</location>
    </subcellularLocation>
</comment>
<proteinExistence type="predicted"/>
<dbReference type="GO" id="GO:0031492">
    <property type="term" value="F:nucleosomal DNA binding"/>
    <property type="evidence" value="ECO:0007669"/>
    <property type="project" value="TreeGrafter"/>
</dbReference>
<dbReference type="GO" id="GO:0045910">
    <property type="term" value="P:negative regulation of DNA recombination"/>
    <property type="evidence" value="ECO:0007669"/>
    <property type="project" value="TreeGrafter"/>
</dbReference>
<evidence type="ECO:0000256" key="8">
    <source>
        <dbReference type="SAM" id="MobiDB-lite"/>
    </source>
</evidence>
<reference evidence="10" key="1">
    <citation type="journal article" date="2023" name="Mol. Ecol. Resour.">
        <title>Chromosome-level genome assembly of a triploid poplar Populus alba 'Berolinensis'.</title>
        <authorList>
            <person name="Chen S."/>
            <person name="Yu Y."/>
            <person name="Wang X."/>
            <person name="Wang S."/>
            <person name="Zhang T."/>
            <person name="Zhou Y."/>
            <person name="He R."/>
            <person name="Meng N."/>
            <person name="Wang Y."/>
            <person name="Liu W."/>
            <person name="Liu Z."/>
            <person name="Liu J."/>
            <person name="Guo Q."/>
            <person name="Huang H."/>
            <person name="Sederoff R.R."/>
            <person name="Wang G."/>
            <person name="Qu G."/>
            <person name="Chen S."/>
        </authorList>
    </citation>
    <scope>NUCLEOTIDE SEQUENCE</scope>
    <source>
        <strain evidence="10">SC-2020</strain>
    </source>
</reference>
<dbReference type="InterPro" id="IPR017956">
    <property type="entry name" value="AT_hook_DNA-bd_motif"/>
</dbReference>
<name>A0AAD6LHA9_9ROSI</name>
<evidence type="ECO:0000256" key="7">
    <source>
        <dbReference type="ARBA" id="ARBA00076335"/>
    </source>
</evidence>
<evidence type="ECO:0000259" key="9">
    <source>
        <dbReference type="PROSITE" id="PS51504"/>
    </source>
</evidence>
<accession>A0AAD6LHA9</accession>
<dbReference type="GO" id="GO:0030261">
    <property type="term" value="P:chromosome condensation"/>
    <property type="evidence" value="ECO:0007669"/>
    <property type="project" value="TreeGrafter"/>
</dbReference>
<dbReference type="PRINTS" id="PR00929">
    <property type="entry name" value="ATHOOK"/>
</dbReference>
<dbReference type="GO" id="GO:0006334">
    <property type="term" value="P:nucleosome assembly"/>
    <property type="evidence" value="ECO:0007669"/>
    <property type="project" value="InterPro"/>
</dbReference>
<feature type="compositionally biased region" description="Low complexity" evidence="8">
    <location>
        <begin position="148"/>
        <end position="169"/>
    </location>
</feature>
<keyword evidence="11" id="KW-1185">Reference proteome</keyword>
<dbReference type="InterPro" id="IPR036390">
    <property type="entry name" value="WH_DNA-bd_sf"/>
</dbReference>
<evidence type="ECO:0000256" key="1">
    <source>
        <dbReference type="ARBA" id="ARBA00004604"/>
    </source>
</evidence>
<dbReference type="GO" id="GO:0003690">
    <property type="term" value="F:double-stranded DNA binding"/>
    <property type="evidence" value="ECO:0007669"/>
    <property type="project" value="TreeGrafter"/>
</dbReference>
<gene>
    <name evidence="10" type="ORF">NC653_038608</name>
</gene>
<keyword evidence="4" id="KW-0238">DNA-binding</keyword>
<dbReference type="EMBL" id="JAQIZT010000017">
    <property type="protein sequence ID" value="KAJ6960638.1"/>
    <property type="molecule type" value="Genomic_DNA"/>
</dbReference>
<dbReference type="SUPFAM" id="SSF46785">
    <property type="entry name" value="Winged helix' DNA-binding domain"/>
    <property type="match status" value="1"/>
</dbReference>
<dbReference type="GO" id="GO:0006355">
    <property type="term" value="P:regulation of DNA-templated transcription"/>
    <property type="evidence" value="ECO:0007669"/>
    <property type="project" value="InterPro"/>
</dbReference>
<evidence type="ECO:0000256" key="2">
    <source>
        <dbReference type="ARBA" id="ARBA00022737"/>
    </source>
</evidence>
<organism evidence="10 11">
    <name type="scientific">Populus alba x Populus x berolinensis</name>
    <dbReference type="NCBI Taxonomy" id="444605"/>
    <lineage>
        <taxon>Eukaryota</taxon>
        <taxon>Viridiplantae</taxon>
        <taxon>Streptophyta</taxon>
        <taxon>Embryophyta</taxon>
        <taxon>Tracheophyta</taxon>
        <taxon>Spermatophyta</taxon>
        <taxon>Magnoliopsida</taxon>
        <taxon>eudicotyledons</taxon>
        <taxon>Gunneridae</taxon>
        <taxon>Pentapetalae</taxon>
        <taxon>rosids</taxon>
        <taxon>fabids</taxon>
        <taxon>Malpighiales</taxon>
        <taxon>Salicaceae</taxon>
        <taxon>Saliceae</taxon>
        <taxon>Populus</taxon>
    </lineage>
</organism>
<sequence length="324" mass="35011">MAAEEINKPPSLPPYPEMILSAIEALNEASGCNKTSISKYIESKYGDLPAGHTALLSHHLNRMKDTGELVFWKNNYMKPDPNAPPRRGRGRPPKPKDPLSPGSDLPPARPRGRPPKDPNAPPKPVKPKAATGGSGKPRGRPRKMARPTGGITTGSATTTSAAPMTAGSGRPRGRPPKVKAATMTEATPMDSDKRRWMLSPGMAVTSYGVLGLLTAHFLKNVCAAAAISMAATVDMSLDDIIKKNRERGRGRGRASRGRGRGRGPVRSFNNGRMSGVVRRGPLSVNTWPSKYSIAKASSKLWMVYEYDSEPSRIMKSKWKGSLLR</sequence>
<dbReference type="Pfam" id="PF00538">
    <property type="entry name" value="Linker_histone"/>
    <property type="match status" value="1"/>
</dbReference>
<comment type="caution">
    <text evidence="10">The sequence shown here is derived from an EMBL/GenBank/DDBJ whole genome shotgun (WGS) entry which is preliminary data.</text>
</comment>
<dbReference type="InterPro" id="IPR005818">
    <property type="entry name" value="Histone_H1/H5_H15"/>
</dbReference>
<dbReference type="SMART" id="SM00526">
    <property type="entry name" value="H15"/>
    <property type="match status" value="1"/>
</dbReference>
<protein>
    <recommendedName>
        <fullName evidence="6">HMG-Y-related protein A</fullName>
    </recommendedName>
    <alternativeName>
        <fullName evidence="7">High mobility group A protein</fullName>
    </alternativeName>
</protein>
<evidence type="ECO:0000313" key="10">
    <source>
        <dbReference type="EMBL" id="KAJ6960638.1"/>
    </source>
</evidence>
<dbReference type="Proteomes" id="UP001164929">
    <property type="component" value="Chromosome 17"/>
</dbReference>
<dbReference type="SMART" id="SM00384">
    <property type="entry name" value="AT_hook"/>
    <property type="match status" value="4"/>
</dbReference>
<keyword evidence="2" id="KW-0677">Repeat</keyword>
<dbReference type="PROSITE" id="PS51504">
    <property type="entry name" value="H15"/>
    <property type="match status" value="1"/>
</dbReference>
<dbReference type="Gene3D" id="1.10.10.10">
    <property type="entry name" value="Winged helix-like DNA-binding domain superfamily/Winged helix DNA-binding domain"/>
    <property type="match status" value="1"/>
</dbReference>
<feature type="domain" description="H15" evidence="9">
    <location>
        <begin position="11"/>
        <end position="80"/>
    </location>
</feature>